<evidence type="ECO:0000313" key="3">
    <source>
        <dbReference type="Proteomes" id="UP000190657"/>
    </source>
</evidence>
<keyword evidence="3" id="KW-1185">Reference proteome</keyword>
<evidence type="ECO:0000256" key="1">
    <source>
        <dbReference type="SAM" id="Coils"/>
    </source>
</evidence>
<accession>A0A1T4K2U0</accession>
<dbReference type="AlphaFoldDB" id="A0A1T4K2U0"/>
<reference evidence="2 3" key="1">
    <citation type="submission" date="2017-02" db="EMBL/GenBank/DDBJ databases">
        <authorList>
            <person name="Peterson S.W."/>
        </authorList>
    </citation>
    <scope>NUCLEOTIDE SEQUENCE [LARGE SCALE GENOMIC DNA]</scope>
    <source>
        <strain evidence="2 3">ATCC 51222</strain>
    </source>
</reference>
<dbReference type="Proteomes" id="UP000190657">
    <property type="component" value="Unassembled WGS sequence"/>
</dbReference>
<sequence>MSLESALRELGKEIQADPRFEALQAAAKVNDADEALQQQMHEMQLITLKYQQEAEKGEEASQDRIAELQKEYQDLYTKVMDGENMKKYSEAAAQMEQMAQYISQMIGLFFDGQDPATCEIPASDCTHDCCTCGGCH</sequence>
<dbReference type="EMBL" id="FUWW01000002">
    <property type="protein sequence ID" value="SJZ36587.1"/>
    <property type="molecule type" value="Genomic_DNA"/>
</dbReference>
<organism evidence="2 3">
    <name type="scientific">Eubacterium coprostanoligenes</name>
    <dbReference type="NCBI Taxonomy" id="290054"/>
    <lineage>
        <taxon>Bacteria</taxon>
        <taxon>Bacillati</taxon>
        <taxon>Bacillota</taxon>
        <taxon>Clostridia</taxon>
        <taxon>Eubacteriales</taxon>
        <taxon>Eubacteriaceae</taxon>
        <taxon>Eubacterium</taxon>
    </lineage>
</organism>
<proteinExistence type="predicted"/>
<protein>
    <submittedName>
        <fullName evidence="2">Cell fate regulator YlbF, YheA/YmcA/DUF963 family (Controls sporulation, competence, biofilm development)</fullName>
    </submittedName>
</protein>
<dbReference type="Gene3D" id="1.20.1500.10">
    <property type="entry name" value="YheA/YmcA-like"/>
    <property type="match status" value="1"/>
</dbReference>
<dbReference type="InterPro" id="IPR010368">
    <property type="entry name" value="Com_YlbF"/>
</dbReference>
<dbReference type="OrthoDB" id="1860383at2"/>
<dbReference type="RefSeq" id="WP_078767758.1">
    <property type="nucleotide sequence ID" value="NZ_FUWW01000002.1"/>
</dbReference>
<name>A0A1T4K2U0_9FIRM</name>
<keyword evidence="1" id="KW-0175">Coiled coil</keyword>
<feature type="coiled-coil region" evidence="1">
    <location>
        <begin position="51"/>
        <end position="85"/>
    </location>
</feature>
<dbReference type="SUPFAM" id="SSF158622">
    <property type="entry name" value="YheA/YmcA-like"/>
    <property type="match status" value="1"/>
</dbReference>
<evidence type="ECO:0000313" key="2">
    <source>
        <dbReference type="EMBL" id="SJZ36587.1"/>
    </source>
</evidence>
<dbReference type="STRING" id="290054.SAMN02745114_00255"/>
<dbReference type="InterPro" id="IPR023378">
    <property type="entry name" value="YheA/YmcA-like_dom_sf"/>
</dbReference>
<dbReference type="Pfam" id="PF06133">
    <property type="entry name" value="Com_YlbF"/>
    <property type="match status" value="1"/>
</dbReference>
<gene>
    <name evidence="2" type="ORF">SAMN02745114_00255</name>
</gene>